<feature type="transmembrane region" description="Helical" evidence="1">
    <location>
        <begin position="271"/>
        <end position="296"/>
    </location>
</feature>
<dbReference type="PROSITE" id="PS51257">
    <property type="entry name" value="PROKAR_LIPOPROTEIN"/>
    <property type="match status" value="1"/>
</dbReference>
<keyword evidence="4" id="KW-1185">Reference proteome</keyword>
<sequence>MCSKPVIRSVALLFIANIFATTLASCPPYSEVVYSPFVPVSQKTYFQLTNATNNGCWWWAGCAFSEADEPRKQQFAAVALIMGLIPLTIKDIAWPERRLIDVSRRLPVWVDVFVRSMGIVPNPTNRKSLGQSRKAFASGPTYRWAIQQTRTKLSLCIAAAAAALAVGYTALALMETFSKRSALGCPYPVFILTWHLAAIVPAIIMTWLGKSETAAMSPEIGSPQLDVAPLEEPSPVPGQGMNWAIQLSFAIYYIAGTLVYTSIMAVTVIELFVWVIVSIEVAAASKALAFFVCIIYEDGEA</sequence>
<proteinExistence type="predicted"/>
<evidence type="ECO:0000256" key="2">
    <source>
        <dbReference type="SAM" id="SignalP"/>
    </source>
</evidence>
<feature type="transmembrane region" description="Helical" evidence="1">
    <location>
        <begin position="243"/>
        <end position="265"/>
    </location>
</feature>
<evidence type="ECO:0000313" key="4">
    <source>
        <dbReference type="Proteomes" id="UP000800092"/>
    </source>
</evidence>
<evidence type="ECO:0000313" key="3">
    <source>
        <dbReference type="EMBL" id="KAF2229780.1"/>
    </source>
</evidence>
<dbReference type="OrthoDB" id="4435313at2759"/>
<keyword evidence="1" id="KW-0812">Transmembrane</keyword>
<reference evidence="3" key="1">
    <citation type="journal article" date="2020" name="Stud. Mycol.">
        <title>101 Dothideomycetes genomes: a test case for predicting lifestyles and emergence of pathogens.</title>
        <authorList>
            <person name="Haridas S."/>
            <person name="Albert R."/>
            <person name="Binder M."/>
            <person name="Bloem J."/>
            <person name="Labutti K."/>
            <person name="Salamov A."/>
            <person name="Andreopoulos B."/>
            <person name="Baker S."/>
            <person name="Barry K."/>
            <person name="Bills G."/>
            <person name="Bluhm B."/>
            <person name="Cannon C."/>
            <person name="Castanera R."/>
            <person name="Culley D."/>
            <person name="Daum C."/>
            <person name="Ezra D."/>
            <person name="Gonzalez J."/>
            <person name="Henrissat B."/>
            <person name="Kuo A."/>
            <person name="Liang C."/>
            <person name="Lipzen A."/>
            <person name="Lutzoni F."/>
            <person name="Magnuson J."/>
            <person name="Mondo S."/>
            <person name="Nolan M."/>
            <person name="Ohm R."/>
            <person name="Pangilinan J."/>
            <person name="Park H.-J."/>
            <person name="Ramirez L."/>
            <person name="Alfaro M."/>
            <person name="Sun H."/>
            <person name="Tritt A."/>
            <person name="Yoshinaga Y."/>
            <person name="Zwiers L.-H."/>
            <person name="Turgeon B."/>
            <person name="Goodwin S."/>
            <person name="Spatafora J."/>
            <person name="Crous P."/>
            <person name="Grigoriev I."/>
        </authorList>
    </citation>
    <scope>NUCLEOTIDE SEQUENCE</scope>
    <source>
        <strain evidence="3">Tuck. ex Michener</strain>
    </source>
</reference>
<feature type="transmembrane region" description="Helical" evidence="1">
    <location>
        <begin position="186"/>
        <end position="208"/>
    </location>
</feature>
<feature type="signal peptide" evidence="2">
    <location>
        <begin position="1"/>
        <end position="24"/>
    </location>
</feature>
<feature type="transmembrane region" description="Helical" evidence="1">
    <location>
        <begin position="153"/>
        <end position="174"/>
    </location>
</feature>
<dbReference type="EMBL" id="ML991854">
    <property type="protein sequence ID" value="KAF2229780.1"/>
    <property type="molecule type" value="Genomic_DNA"/>
</dbReference>
<keyword evidence="1" id="KW-1133">Transmembrane helix</keyword>
<name>A0A6A6GW99_VIRVR</name>
<dbReference type="Proteomes" id="UP000800092">
    <property type="component" value="Unassembled WGS sequence"/>
</dbReference>
<organism evidence="3 4">
    <name type="scientific">Viridothelium virens</name>
    <name type="common">Speckled blister lichen</name>
    <name type="synonym">Trypethelium virens</name>
    <dbReference type="NCBI Taxonomy" id="1048519"/>
    <lineage>
        <taxon>Eukaryota</taxon>
        <taxon>Fungi</taxon>
        <taxon>Dikarya</taxon>
        <taxon>Ascomycota</taxon>
        <taxon>Pezizomycotina</taxon>
        <taxon>Dothideomycetes</taxon>
        <taxon>Dothideomycetes incertae sedis</taxon>
        <taxon>Trypetheliales</taxon>
        <taxon>Trypetheliaceae</taxon>
        <taxon>Viridothelium</taxon>
    </lineage>
</organism>
<accession>A0A6A6GW99</accession>
<protein>
    <submittedName>
        <fullName evidence="3">Uncharacterized protein</fullName>
    </submittedName>
</protein>
<evidence type="ECO:0000256" key="1">
    <source>
        <dbReference type="SAM" id="Phobius"/>
    </source>
</evidence>
<keyword evidence="2" id="KW-0732">Signal</keyword>
<dbReference type="AlphaFoldDB" id="A0A6A6GW99"/>
<feature type="chain" id="PRO_5025491550" evidence="2">
    <location>
        <begin position="25"/>
        <end position="301"/>
    </location>
</feature>
<gene>
    <name evidence="3" type="ORF">EV356DRAFT_455175</name>
</gene>
<keyword evidence="1" id="KW-0472">Membrane</keyword>